<dbReference type="InterPro" id="IPR008984">
    <property type="entry name" value="SMAD_FHA_dom_sf"/>
</dbReference>
<dbReference type="Proteomes" id="UP001164286">
    <property type="component" value="Unassembled WGS sequence"/>
</dbReference>
<dbReference type="GeneID" id="77732516"/>
<dbReference type="SUPFAM" id="SSF49879">
    <property type="entry name" value="SMAD/FHA domain"/>
    <property type="match status" value="1"/>
</dbReference>
<accession>A0AA38H9Z2</accession>
<evidence type="ECO:0000313" key="2">
    <source>
        <dbReference type="EMBL" id="KAI9636543.1"/>
    </source>
</evidence>
<evidence type="ECO:0000313" key="3">
    <source>
        <dbReference type="Proteomes" id="UP001164286"/>
    </source>
</evidence>
<comment type="caution">
    <text evidence="2">The sequence shown here is derived from an EMBL/GenBank/DDBJ whole genome shotgun (WGS) entry which is preliminary data.</text>
</comment>
<reference evidence="2" key="1">
    <citation type="journal article" date="2022" name="G3 (Bethesda)">
        <title>High quality genome of the basidiomycete yeast Dioszegia hungarica PDD-24b-2 isolated from cloud water.</title>
        <authorList>
            <person name="Jarrige D."/>
            <person name="Haridas S."/>
            <person name="Bleykasten-Grosshans C."/>
            <person name="Joly M."/>
            <person name="Nadalig T."/>
            <person name="Sancelme M."/>
            <person name="Vuilleumier S."/>
            <person name="Grigoriev I.V."/>
            <person name="Amato P."/>
            <person name="Bringel F."/>
        </authorList>
    </citation>
    <scope>NUCLEOTIDE SEQUENCE</scope>
    <source>
        <strain evidence="2">PDD-24b-2</strain>
    </source>
</reference>
<feature type="region of interest" description="Disordered" evidence="1">
    <location>
        <begin position="45"/>
        <end position="65"/>
    </location>
</feature>
<dbReference type="RefSeq" id="XP_052946320.1">
    <property type="nucleotide sequence ID" value="XM_053093311.1"/>
</dbReference>
<evidence type="ECO:0000256" key="1">
    <source>
        <dbReference type="SAM" id="MobiDB-lite"/>
    </source>
</evidence>
<protein>
    <recommendedName>
        <fullName evidence="4">FHA domain-containing protein</fullName>
    </recommendedName>
</protein>
<name>A0AA38H9Z2_9TREE</name>
<feature type="region of interest" description="Disordered" evidence="1">
    <location>
        <begin position="1"/>
        <end position="30"/>
    </location>
</feature>
<feature type="compositionally biased region" description="Low complexity" evidence="1">
    <location>
        <begin position="45"/>
        <end position="60"/>
    </location>
</feature>
<dbReference type="EMBL" id="JAKWFO010000005">
    <property type="protein sequence ID" value="KAI9636543.1"/>
    <property type="molecule type" value="Genomic_DNA"/>
</dbReference>
<organism evidence="2 3">
    <name type="scientific">Dioszegia hungarica</name>
    <dbReference type="NCBI Taxonomy" id="4972"/>
    <lineage>
        <taxon>Eukaryota</taxon>
        <taxon>Fungi</taxon>
        <taxon>Dikarya</taxon>
        <taxon>Basidiomycota</taxon>
        <taxon>Agaricomycotina</taxon>
        <taxon>Tremellomycetes</taxon>
        <taxon>Tremellales</taxon>
        <taxon>Bulleribasidiaceae</taxon>
        <taxon>Dioszegia</taxon>
    </lineage>
</organism>
<gene>
    <name evidence="2" type="ORF">MKK02DRAFT_45247</name>
</gene>
<sequence>MTYQPRPLMPTRYLPSPTSSPSKLEIKSNTDFKIPPLPRYRLMTPSTSTVAASSSPIRSSPIRREPIREVYLQSDKITVLGRHKSHPTSSLPPSIHDLLIDPSRRVESVHLPRSASHASRIHCAVEVTENGIRIAVVGQNGVRVKQAGRKVRMKKGECRVFDREVEVDFYGCKVRLVSIAPSRSTLSPAPSVPVAAVESIPHSPAADPEVPPPPVDLPALLASTVVFSGSSKLSLPDLVKHMLEAQPSLKEHGTEAQWSVWASAELEGNQMFGKVQRSGKDSSGHPLLPHYFYVPDADPDTSRAKQLGGLVRPLRAAQRAGGKAIDWRPVGSGRRRY</sequence>
<evidence type="ECO:0008006" key="4">
    <source>
        <dbReference type="Google" id="ProtNLM"/>
    </source>
</evidence>
<dbReference type="AlphaFoldDB" id="A0AA38H9Z2"/>
<proteinExistence type="predicted"/>
<keyword evidence="3" id="KW-1185">Reference proteome</keyword>